<feature type="compositionally biased region" description="Low complexity" evidence="1">
    <location>
        <begin position="125"/>
        <end position="142"/>
    </location>
</feature>
<feature type="compositionally biased region" description="Polar residues" evidence="1">
    <location>
        <begin position="519"/>
        <end position="534"/>
    </location>
</feature>
<protein>
    <submittedName>
        <fullName evidence="2">RHTO0S04e02124g1_1</fullName>
    </submittedName>
</protein>
<dbReference type="OrthoDB" id="2575228at2759"/>
<feature type="compositionally biased region" description="Low complexity" evidence="1">
    <location>
        <begin position="35"/>
        <end position="50"/>
    </location>
</feature>
<proteinExistence type="predicted"/>
<feature type="region of interest" description="Disordered" evidence="1">
    <location>
        <begin position="245"/>
        <end position="296"/>
    </location>
</feature>
<dbReference type="EMBL" id="LK052939">
    <property type="protein sequence ID" value="CDR39138.1"/>
    <property type="molecule type" value="Genomic_DNA"/>
</dbReference>
<feature type="compositionally biased region" description="Low complexity" evidence="1">
    <location>
        <begin position="251"/>
        <end position="263"/>
    </location>
</feature>
<feature type="compositionally biased region" description="Basic and acidic residues" evidence="1">
    <location>
        <begin position="548"/>
        <end position="567"/>
    </location>
</feature>
<feature type="region of interest" description="Disordered" evidence="1">
    <location>
        <begin position="1"/>
        <end position="233"/>
    </location>
</feature>
<sequence length="567" mass="60431">MSYPTTSWRPHQSDSYAYPPAQPASYAPYPPSSSVPPAAAAAPQNPHPMSQHPPPPQQHYHSQSASPPRSFGGFGSSRSGGREMGSAASLPPLEAPGSFPYSQRGPYPPSPVSPSYPGGMAGQMSSSSSYTTSGPSGSYYSSRPPPPPESYMFSSCPPNVSMHPPPAPPRTPPPSAGRKERVPSAQGSFAQYQPVAVSSKSRPPSGYGAPHSYAPRADEGNYQQQAQSEDISKFFQEMTEILGPEGLAAISASPSFRQQQQPFEPQPPPPPSRPSHSSSASNSRPTSSKSEAKYNVSGVLLTEEEYRALADSPSLARRKSSLRTFAPTQSLDDTFAYGVNPSSTYEASQSAYLDFPLDLQRPASAPPTPAFEPEAVFHFSAYGSSGNSPPRGSAPLNRRRGSSLDPSIPRSFGSSGLVGYAPPQEYSYAPPRARTPPQQQQRRPSASMQGWTYPETPMSAPQRGYYAQPPPPSAYTPYLRHQLDPISPSPAPSSSRSAPTPSTPSKPTGGSRRARGGNKSISFINFSAADSKTLLNGVAPSGSSKKRQRDEDDGRREAKRTDVGARE</sequence>
<feature type="region of interest" description="Disordered" evidence="1">
    <location>
        <begin position="380"/>
        <end position="567"/>
    </location>
</feature>
<feature type="compositionally biased region" description="Low complexity" evidence="1">
    <location>
        <begin position="429"/>
        <end position="444"/>
    </location>
</feature>
<feature type="compositionally biased region" description="Low complexity" evidence="1">
    <location>
        <begin position="15"/>
        <end position="27"/>
    </location>
</feature>
<feature type="compositionally biased region" description="Low complexity" evidence="1">
    <location>
        <begin position="492"/>
        <end position="511"/>
    </location>
</feature>
<feature type="region of interest" description="Disordered" evidence="1">
    <location>
        <begin position="310"/>
        <end position="342"/>
    </location>
</feature>
<feature type="compositionally biased region" description="Pro residues" evidence="1">
    <location>
        <begin position="264"/>
        <end position="273"/>
    </location>
</feature>
<name>A0A061AWP9_RHOTO</name>
<feature type="compositionally biased region" description="Polar residues" evidence="1">
    <location>
        <begin position="185"/>
        <end position="202"/>
    </location>
</feature>
<feature type="compositionally biased region" description="Polar residues" evidence="1">
    <location>
        <begin position="322"/>
        <end position="332"/>
    </location>
</feature>
<feature type="compositionally biased region" description="Low complexity" evidence="1">
    <location>
        <begin position="274"/>
        <end position="289"/>
    </location>
</feature>
<feature type="compositionally biased region" description="Low complexity" evidence="1">
    <location>
        <begin position="58"/>
        <end position="89"/>
    </location>
</feature>
<evidence type="ECO:0000313" key="2">
    <source>
        <dbReference type="EMBL" id="CDR39138.1"/>
    </source>
</evidence>
<feature type="compositionally biased region" description="Pro residues" evidence="1">
    <location>
        <begin position="163"/>
        <end position="175"/>
    </location>
</feature>
<reference evidence="2" key="1">
    <citation type="journal article" date="2014" name="Genome Announc.">
        <title>Draft genome sequence of Rhodosporidium toruloides CECT1137, an oleaginous yeast of biotechnological interest.</title>
        <authorList>
            <person name="Morin N."/>
            <person name="Calcas X."/>
            <person name="Devillers H."/>
            <person name="Durrens P."/>
            <person name="Sherman D.J."/>
            <person name="Nicaud J.-M."/>
            <person name="Neuveglise C."/>
        </authorList>
    </citation>
    <scope>NUCLEOTIDE SEQUENCE</scope>
    <source>
        <strain evidence="2">CECT1137</strain>
    </source>
</reference>
<feature type="compositionally biased region" description="Polar residues" evidence="1">
    <location>
        <begin position="1"/>
        <end position="14"/>
    </location>
</feature>
<organism evidence="2">
    <name type="scientific">Rhodotorula toruloides</name>
    <name type="common">Yeast</name>
    <name type="synonym">Rhodosporidium toruloides</name>
    <dbReference type="NCBI Taxonomy" id="5286"/>
    <lineage>
        <taxon>Eukaryota</taxon>
        <taxon>Fungi</taxon>
        <taxon>Dikarya</taxon>
        <taxon>Basidiomycota</taxon>
        <taxon>Pucciniomycotina</taxon>
        <taxon>Microbotryomycetes</taxon>
        <taxon>Sporidiobolales</taxon>
        <taxon>Sporidiobolaceae</taxon>
        <taxon>Rhodotorula</taxon>
    </lineage>
</organism>
<accession>A0A061AWP9</accession>
<evidence type="ECO:0000256" key="1">
    <source>
        <dbReference type="SAM" id="MobiDB-lite"/>
    </source>
</evidence>
<gene>
    <name evidence="2" type="ORF">RHTO0S_04e02124g</name>
</gene>
<dbReference type="AlphaFoldDB" id="A0A061AWP9"/>